<evidence type="ECO:0000313" key="1">
    <source>
        <dbReference type="EMBL" id="CAH9119646.1"/>
    </source>
</evidence>
<proteinExistence type="predicted"/>
<gene>
    <name evidence="1" type="ORF">CEURO_LOCUS22415</name>
</gene>
<dbReference type="Proteomes" id="UP001152484">
    <property type="component" value="Unassembled WGS sequence"/>
</dbReference>
<reference evidence="1" key="1">
    <citation type="submission" date="2022-07" db="EMBL/GenBank/DDBJ databases">
        <authorList>
            <person name="Macas J."/>
            <person name="Novak P."/>
            <person name="Neumann P."/>
        </authorList>
    </citation>
    <scope>NUCLEOTIDE SEQUENCE</scope>
</reference>
<dbReference type="OrthoDB" id="1592604at2759"/>
<protein>
    <submittedName>
        <fullName evidence="1">Uncharacterized protein</fullName>
    </submittedName>
</protein>
<dbReference type="AlphaFoldDB" id="A0A9P1A0B3"/>
<evidence type="ECO:0000313" key="2">
    <source>
        <dbReference type="Proteomes" id="UP001152484"/>
    </source>
</evidence>
<dbReference type="EMBL" id="CAMAPE010000080">
    <property type="protein sequence ID" value="CAH9119646.1"/>
    <property type="molecule type" value="Genomic_DNA"/>
</dbReference>
<organism evidence="1 2">
    <name type="scientific">Cuscuta europaea</name>
    <name type="common">European dodder</name>
    <dbReference type="NCBI Taxonomy" id="41803"/>
    <lineage>
        <taxon>Eukaryota</taxon>
        <taxon>Viridiplantae</taxon>
        <taxon>Streptophyta</taxon>
        <taxon>Embryophyta</taxon>
        <taxon>Tracheophyta</taxon>
        <taxon>Spermatophyta</taxon>
        <taxon>Magnoliopsida</taxon>
        <taxon>eudicotyledons</taxon>
        <taxon>Gunneridae</taxon>
        <taxon>Pentapetalae</taxon>
        <taxon>asterids</taxon>
        <taxon>lamiids</taxon>
        <taxon>Solanales</taxon>
        <taxon>Convolvulaceae</taxon>
        <taxon>Cuscuteae</taxon>
        <taxon>Cuscuta</taxon>
        <taxon>Cuscuta subgen. Cuscuta</taxon>
    </lineage>
</organism>
<accession>A0A9P1A0B3</accession>
<dbReference type="PANTHER" id="PTHR46635:SF2">
    <property type="entry name" value="GLYCOSYL TRANSFERASE FAMILY 1 DOMAIN-CONTAINING PROTEIN"/>
    <property type="match status" value="1"/>
</dbReference>
<name>A0A9P1A0B3_CUSEU</name>
<dbReference type="PANTHER" id="PTHR46635">
    <property type="entry name" value="GLYCOSYL TRANSFERASE FAMILY 1 PROTEIN"/>
    <property type="match status" value="1"/>
</dbReference>
<sequence length="116" mass="13323">MLYSVLDTGNFFVIPGSPKDVWAAESYNRTHSKSQLREEYGFDKDDKLVLVVGSSFLYNKLSWDYVLPMREMEPLLIKYTGLNNMSDKLKFMFLSGNTTDGYISVMASHWEAGLFN</sequence>
<keyword evidence="2" id="KW-1185">Reference proteome</keyword>
<comment type="caution">
    <text evidence="1">The sequence shown here is derived from an EMBL/GenBank/DDBJ whole genome shotgun (WGS) entry which is preliminary data.</text>
</comment>